<reference evidence="2 3" key="1">
    <citation type="journal article" date="2020" name="Int. J. Syst. Evol. Microbiol.">
        <title>Description of Erysipelothrix piscisicarius sp. nov., an emergent fish pathogen, and assessment of virulence using a tiger barb (Puntigrus tetrazona) infection model.</title>
        <authorList>
            <person name="Pomaranski E.K."/>
            <person name="Griffin M.J."/>
            <person name="Camus A.C."/>
            <person name="Armwood A.R."/>
            <person name="Shelley J."/>
            <person name="Waldbieser G.C."/>
            <person name="LaFrentz B.R."/>
            <person name="Garcia J.C."/>
            <person name="Yanong R."/>
            <person name="Soto E."/>
        </authorList>
    </citation>
    <scope>NUCLEOTIDE SEQUENCE [LARGE SCALE GENOMIC DNA]</scope>
    <source>
        <strain evidence="2 3">15TAL0474</strain>
    </source>
</reference>
<gene>
    <name evidence="2" type="ORF">EEI45_07465</name>
</gene>
<sequence>MKLSARTRYGIAAMTYMHINDQELTTLVNIAEHLNISKIYLEQVFSSLKQANLVDAVKGPAGGYYLKSKECNMFNILNALEPSLFEKTPASTDDNIINAALCTHLYTPIDAALRETLKGIKLKEIAELIKNESGDGNMYYI</sequence>
<dbReference type="GO" id="GO:0003677">
    <property type="term" value="F:DNA binding"/>
    <property type="evidence" value="ECO:0007669"/>
    <property type="project" value="UniProtKB-KW"/>
</dbReference>
<dbReference type="NCBIfam" id="TIGR00738">
    <property type="entry name" value="rrf2_super"/>
    <property type="match status" value="1"/>
</dbReference>
<evidence type="ECO:0000256" key="1">
    <source>
        <dbReference type="ARBA" id="ARBA00023125"/>
    </source>
</evidence>
<protein>
    <submittedName>
        <fullName evidence="2">Rrf2 family transcriptional regulator</fullName>
    </submittedName>
</protein>
<dbReference type="PANTHER" id="PTHR33221:SF5">
    <property type="entry name" value="HTH-TYPE TRANSCRIPTIONAL REGULATOR ISCR"/>
    <property type="match status" value="1"/>
</dbReference>
<evidence type="ECO:0000313" key="3">
    <source>
        <dbReference type="Proteomes" id="UP000278804"/>
    </source>
</evidence>
<dbReference type="EMBL" id="CP034234">
    <property type="protein sequence ID" value="AZK44587.1"/>
    <property type="molecule type" value="Genomic_DNA"/>
</dbReference>
<dbReference type="SUPFAM" id="SSF46785">
    <property type="entry name" value="Winged helix' DNA-binding domain"/>
    <property type="match status" value="1"/>
</dbReference>
<dbReference type="AlphaFoldDB" id="A0A3S8RNY3"/>
<evidence type="ECO:0000313" key="2">
    <source>
        <dbReference type="EMBL" id="AZK44587.1"/>
    </source>
</evidence>
<dbReference type="Pfam" id="PF02082">
    <property type="entry name" value="Rrf2"/>
    <property type="match status" value="1"/>
</dbReference>
<keyword evidence="1" id="KW-0238">DNA-binding</keyword>
<dbReference type="Gene3D" id="1.10.10.10">
    <property type="entry name" value="Winged helix-like DNA-binding domain superfamily/Winged helix DNA-binding domain"/>
    <property type="match status" value="1"/>
</dbReference>
<proteinExistence type="predicted"/>
<dbReference type="InterPro" id="IPR036388">
    <property type="entry name" value="WH-like_DNA-bd_sf"/>
</dbReference>
<keyword evidence="3" id="KW-1185">Reference proteome</keyword>
<dbReference type="GO" id="GO:0003700">
    <property type="term" value="F:DNA-binding transcription factor activity"/>
    <property type="evidence" value="ECO:0007669"/>
    <property type="project" value="TreeGrafter"/>
</dbReference>
<dbReference type="PROSITE" id="PS51197">
    <property type="entry name" value="HTH_RRF2_2"/>
    <property type="match status" value="1"/>
</dbReference>
<organism evidence="2 3">
    <name type="scientific">Erysipelothrix piscisicarius</name>
    <dbReference type="NCBI Taxonomy" id="2485784"/>
    <lineage>
        <taxon>Bacteria</taxon>
        <taxon>Bacillati</taxon>
        <taxon>Bacillota</taxon>
        <taxon>Erysipelotrichia</taxon>
        <taxon>Erysipelotrichales</taxon>
        <taxon>Erysipelotrichaceae</taxon>
        <taxon>Erysipelothrix</taxon>
    </lineage>
</organism>
<dbReference type="InterPro" id="IPR036390">
    <property type="entry name" value="WH_DNA-bd_sf"/>
</dbReference>
<dbReference type="PANTHER" id="PTHR33221">
    <property type="entry name" value="WINGED HELIX-TURN-HELIX TRANSCRIPTIONAL REGULATOR, RRF2 FAMILY"/>
    <property type="match status" value="1"/>
</dbReference>
<dbReference type="KEGG" id="eri:EEI45_07465"/>
<dbReference type="InterPro" id="IPR000944">
    <property type="entry name" value="Tscrpt_reg_Rrf2"/>
</dbReference>
<name>A0A3S8RNY3_9FIRM</name>
<accession>A0A3S8RNY3</accession>
<dbReference type="RefSeq" id="WP_123171725.1">
    <property type="nucleotide sequence ID" value="NZ_CP034234.1"/>
</dbReference>
<dbReference type="Proteomes" id="UP000278804">
    <property type="component" value="Chromosome"/>
</dbReference>
<dbReference type="GO" id="GO:0005829">
    <property type="term" value="C:cytosol"/>
    <property type="evidence" value="ECO:0007669"/>
    <property type="project" value="TreeGrafter"/>
</dbReference>